<reference evidence="3" key="1">
    <citation type="submission" date="2016-10" db="EMBL/GenBank/DDBJ databases">
        <authorList>
            <person name="Varghese N."/>
            <person name="Submissions S."/>
        </authorList>
    </citation>
    <scope>NUCLEOTIDE SEQUENCE [LARGE SCALE GENOMIC DNA]</scope>
    <source>
        <strain evidence="3">DSM 44260</strain>
    </source>
</reference>
<dbReference type="RefSeq" id="WP_092775221.1">
    <property type="nucleotide sequence ID" value="NZ_FOGI01000002.1"/>
</dbReference>
<keyword evidence="1" id="KW-0472">Membrane</keyword>
<organism evidence="2 3">
    <name type="scientific">Actinokineospora terrae</name>
    <dbReference type="NCBI Taxonomy" id="155974"/>
    <lineage>
        <taxon>Bacteria</taxon>
        <taxon>Bacillati</taxon>
        <taxon>Actinomycetota</taxon>
        <taxon>Actinomycetes</taxon>
        <taxon>Pseudonocardiales</taxon>
        <taxon>Pseudonocardiaceae</taxon>
        <taxon>Actinokineospora</taxon>
    </lineage>
</organism>
<dbReference type="Proteomes" id="UP000199051">
    <property type="component" value="Unassembled WGS sequence"/>
</dbReference>
<keyword evidence="1" id="KW-0812">Transmembrane</keyword>
<evidence type="ECO:0000256" key="1">
    <source>
        <dbReference type="SAM" id="Phobius"/>
    </source>
</evidence>
<keyword evidence="1" id="KW-1133">Transmembrane helix</keyword>
<keyword evidence="3" id="KW-1185">Reference proteome</keyword>
<evidence type="ECO:0000313" key="3">
    <source>
        <dbReference type="Proteomes" id="UP000199051"/>
    </source>
</evidence>
<sequence>MSETSVRNRQWILPAAVAVVVVAAVVVGRRRPGGYVVLGWLDQPVLFGTIAIAMVAFVCWLVVDHNAWRPFLIGAFSALALCWAAFGALVASMTVAPVEQSRHASPNGEREVVVSQGYTGMTPSWQLRVTTGSWPTARSWDLGCVNSDTATLNGVRWTGADTVRVLVSRPDDIDITLDPATARPTTPLTLGC</sequence>
<feature type="transmembrane region" description="Helical" evidence="1">
    <location>
        <begin position="12"/>
        <end position="30"/>
    </location>
</feature>
<dbReference type="AlphaFoldDB" id="A0A1H9MRE9"/>
<accession>A0A1H9MRE9</accession>
<dbReference type="EMBL" id="FOGI01000002">
    <property type="protein sequence ID" value="SER26171.1"/>
    <property type="molecule type" value="Genomic_DNA"/>
</dbReference>
<gene>
    <name evidence="2" type="ORF">SAMN04487818_102291</name>
</gene>
<feature type="transmembrane region" description="Helical" evidence="1">
    <location>
        <begin position="45"/>
        <end position="63"/>
    </location>
</feature>
<proteinExistence type="predicted"/>
<feature type="transmembrane region" description="Helical" evidence="1">
    <location>
        <begin position="70"/>
        <end position="96"/>
    </location>
</feature>
<protein>
    <submittedName>
        <fullName evidence="2">Uncharacterized protein</fullName>
    </submittedName>
</protein>
<evidence type="ECO:0000313" key="2">
    <source>
        <dbReference type="EMBL" id="SER26171.1"/>
    </source>
</evidence>
<name>A0A1H9MRE9_9PSEU</name>